<evidence type="ECO:0000256" key="8">
    <source>
        <dbReference type="ARBA" id="ARBA00031445"/>
    </source>
</evidence>
<dbReference type="SUPFAM" id="SSF53756">
    <property type="entry name" value="UDP-Glycosyltransferase/glycogen phosphorylase"/>
    <property type="match status" value="1"/>
</dbReference>
<evidence type="ECO:0000256" key="2">
    <source>
        <dbReference type="ARBA" id="ARBA00004713"/>
    </source>
</evidence>
<dbReference type="FunFam" id="3.40.50.2000:FF:000032">
    <property type="entry name" value="3-deoxy-D-manno-octulosonic acid transferase"/>
    <property type="match status" value="1"/>
</dbReference>
<feature type="site" description="Transition state stabilizer" evidence="11">
    <location>
        <position position="209"/>
    </location>
</feature>
<feature type="domain" description="3-deoxy-D-manno-octulosonic-acid transferase N-terminal" evidence="13">
    <location>
        <begin position="34"/>
        <end position="212"/>
    </location>
</feature>
<evidence type="ECO:0000256" key="7">
    <source>
        <dbReference type="ARBA" id="ARBA00022968"/>
    </source>
</evidence>
<feature type="transmembrane region" description="Helical" evidence="12">
    <location>
        <begin position="6"/>
        <end position="23"/>
    </location>
</feature>
<dbReference type="EC" id="2.4.99.12" evidence="4 12"/>
<evidence type="ECO:0000256" key="3">
    <source>
        <dbReference type="ARBA" id="ARBA00006380"/>
    </source>
</evidence>
<organism evidence="14 15">
    <name type="scientific">Vibrio azureus NBRC 104587</name>
    <dbReference type="NCBI Taxonomy" id="1219077"/>
    <lineage>
        <taxon>Bacteria</taxon>
        <taxon>Pseudomonadati</taxon>
        <taxon>Pseudomonadota</taxon>
        <taxon>Gammaproteobacteria</taxon>
        <taxon>Vibrionales</taxon>
        <taxon>Vibrionaceae</taxon>
        <taxon>Vibrio</taxon>
    </lineage>
</organism>
<evidence type="ECO:0000256" key="1">
    <source>
        <dbReference type="ARBA" id="ARBA00004388"/>
    </source>
</evidence>
<evidence type="ECO:0000256" key="6">
    <source>
        <dbReference type="ARBA" id="ARBA00022679"/>
    </source>
</evidence>
<protein>
    <recommendedName>
        <fullName evidence="5 12">3-deoxy-D-manno-octulosonic acid transferase</fullName>
        <shortName evidence="12">Kdo transferase</shortName>
        <ecNumber evidence="4 12">2.4.99.12</ecNumber>
    </recommendedName>
    <alternativeName>
        <fullName evidence="8 12">Lipid IV(A) 3-deoxy-D-manno-octulosonic acid transferase</fullName>
    </alternativeName>
</protein>
<evidence type="ECO:0000256" key="10">
    <source>
        <dbReference type="PIRSR" id="PIRSR639901-1"/>
    </source>
</evidence>
<evidence type="ECO:0000256" key="5">
    <source>
        <dbReference type="ARBA" id="ARBA00019077"/>
    </source>
</evidence>
<comment type="subcellular location">
    <subcellularLocation>
        <location evidence="1">Cell inner membrane</location>
        <topology evidence="1">Single-pass membrane protein</topology>
        <orientation evidence="1">Cytoplasmic side</orientation>
    </subcellularLocation>
    <subcellularLocation>
        <location evidence="12">Cell membrane</location>
    </subcellularLocation>
</comment>
<gene>
    <name evidence="14" type="primary">kdtA</name>
    <name evidence="14" type="ORF">VAZ01S_022_00090</name>
</gene>
<dbReference type="PANTHER" id="PTHR42755">
    <property type="entry name" value="3-DEOXY-MANNO-OCTULOSONATE CYTIDYLYLTRANSFERASE"/>
    <property type="match status" value="1"/>
</dbReference>
<name>U3APK1_9VIBR</name>
<dbReference type="GO" id="GO:0043842">
    <property type="term" value="F:Kdo transferase activity"/>
    <property type="evidence" value="ECO:0007669"/>
    <property type="project" value="UniProtKB-EC"/>
</dbReference>
<evidence type="ECO:0000256" key="4">
    <source>
        <dbReference type="ARBA" id="ARBA00012621"/>
    </source>
</evidence>
<proteinExistence type="inferred from homology"/>
<dbReference type="Gene3D" id="3.40.50.2000">
    <property type="entry name" value="Glycogen Phosphorylase B"/>
    <property type="match status" value="1"/>
</dbReference>
<dbReference type="eggNOG" id="COG1519">
    <property type="taxonomic scope" value="Bacteria"/>
</dbReference>
<dbReference type="UniPathway" id="UPA00958"/>
<dbReference type="NCBIfam" id="NF004388">
    <property type="entry name" value="PRK05749.1-4"/>
    <property type="match status" value="1"/>
</dbReference>
<dbReference type="AlphaFoldDB" id="U3APK1"/>
<keyword evidence="6 12" id="KW-0808">Transferase</keyword>
<dbReference type="GO" id="GO:0009245">
    <property type="term" value="P:lipid A biosynthetic process"/>
    <property type="evidence" value="ECO:0007669"/>
    <property type="project" value="TreeGrafter"/>
</dbReference>
<evidence type="ECO:0000259" key="13">
    <source>
        <dbReference type="Pfam" id="PF04413"/>
    </source>
</evidence>
<evidence type="ECO:0000256" key="9">
    <source>
        <dbReference type="ARBA" id="ARBA00049183"/>
    </source>
</evidence>
<comment type="catalytic activity">
    <reaction evidence="9 12">
        <text>lipid IVA (E. coli) + CMP-3-deoxy-beta-D-manno-octulosonate = alpha-Kdo-(2-&gt;6)-lipid IVA (E. coli) + CMP + H(+)</text>
        <dbReference type="Rhea" id="RHEA:28066"/>
        <dbReference type="ChEBI" id="CHEBI:15378"/>
        <dbReference type="ChEBI" id="CHEBI:58603"/>
        <dbReference type="ChEBI" id="CHEBI:60364"/>
        <dbReference type="ChEBI" id="CHEBI:60377"/>
        <dbReference type="ChEBI" id="CHEBI:85987"/>
        <dbReference type="EC" id="2.4.99.12"/>
    </reaction>
</comment>
<keyword evidence="12" id="KW-1133">Transmembrane helix</keyword>
<evidence type="ECO:0000256" key="12">
    <source>
        <dbReference type="RuleBase" id="RU365103"/>
    </source>
</evidence>
<feature type="site" description="Transition state stabilizer" evidence="11">
    <location>
        <position position="131"/>
    </location>
</feature>
<dbReference type="Proteomes" id="UP000016567">
    <property type="component" value="Unassembled WGS sequence"/>
</dbReference>
<accession>U3APK1</accession>
<comment type="caution">
    <text evidence="14">The sequence shown here is derived from an EMBL/GenBank/DDBJ whole genome shotgun (WGS) entry which is preliminary data.</text>
</comment>
<feature type="active site" description="Proton acceptor" evidence="10">
    <location>
        <position position="62"/>
    </location>
</feature>
<dbReference type="Pfam" id="PF04413">
    <property type="entry name" value="Glycos_transf_N"/>
    <property type="match status" value="1"/>
</dbReference>
<keyword evidence="12" id="KW-0448">Lipopolysaccharide biosynthesis</keyword>
<comment type="function">
    <text evidence="12">Involved in lipopolysaccharide (LPS) biosynthesis. Catalyzes the transfer of 3-deoxy-D-manno-octulosonate (Kdo) residue(s) from CMP-Kdo to lipid IV(A), the tetraacyldisaccharide-1,4'-bisphosphate precursor of lipid A.</text>
</comment>
<keyword evidence="15" id="KW-1185">Reference proteome</keyword>
<dbReference type="GO" id="GO:0005886">
    <property type="term" value="C:plasma membrane"/>
    <property type="evidence" value="ECO:0007669"/>
    <property type="project" value="UniProtKB-SubCell"/>
</dbReference>
<evidence type="ECO:0000313" key="14">
    <source>
        <dbReference type="EMBL" id="GAD75217.1"/>
    </source>
</evidence>
<evidence type="ECO:0000256" key="11">
    <source>
        <dbReference type="PIRSR" id="PIRSR639901-2"/>
    </source>
</evidence>
<dbReference type="RefSeq" id="WP_021708978.1">
    <property type="nucleotide sequence ID" value="NZ_BATL01000022.1"/>
</dbReference>
<dbReference type="EMBL" id="BATL01000022">
    <property type="protein sequence ID" value="GAD75217.1"/>
    <property type="molecule type" value="Genomic_DNA"/>
</dbReference>
<comment type="pathway">
    <text evidence="2 12">Bacterial outer membrane biogenesis; LPS core biosynthesis.</text>
</comment>
<dbReference type="PANTHER" id="PTHR42755:SF1">
    <property type="entry name" value="3-DEOXY-D-MANNO-OCTULOSONIC ACID TRANSFERASE, MITOCHONDRIAL-RELATED"/>
    <property type="match status" value="1"/>
</dbReference>
<dbReference type="InterPro" id="IPR007507">
    <property type="entry name" value="Glycos_transf_N"/>
</dbReference>
<dbReference type="InterPro" id="IPR039901">
    <property type="entry name" value="Kdotransferase"/>
</dbReference>
<keyword evidence="7" id="KW-0735">Signal-anchor</keyword>
<keyword evidence="12" id="KW-0812">Transmembrane</keyword>
<dbReference type="FunFam" id="3.40.50.11720:FF:000001">
    <property type="entry name" value="3-deoxy-D-manno-octulosonic acid transferase"/>
    <property type="match status" value="1"/>
</dbReference>
<evidence type="ECO:0000313" key="15">
    <source>
        <dbReference type="Proteomes" id="UP000016567"/>
    </source>
</evidence>
<dbReference type="Gene3D" id="3.40.50.11720">
    <property type="entry name" value="3-Deoxy-D-manno-octulosonic-acid transferase, N-terminal domain"/>
    <property type="match status" value="1"/>
</dbReference>
<comment type="similarity">
    <text evidence="3">Belongs to the glycosyltransferase group 1 family. Glycosyltransferase 30 subfamily.</text>
</comment>
<dbReference type="GO" id="GO:0009244">
    <property type="term" value="P:lipopolysaccharide core region biosynthetic process"/>
    <property type="evidence" value="ECO:0007669"/>
    <property type="project" value="UniProtKB-UniRule"/>
</dbReference>
<keyword evidence="12" id="KW-0472">Membrane</keyword>
<dbReference type="STRING" id="1219077.VAZ01S_022_00090"/>
<dbReference type="InterPro" id="IPR038107">
    <property type="entry name" value="Glycos_transf_N_sf"/>
</dbReference>
<sequence length="423" mass="47156">MLIRGLYTLLLAIASPLLLFGLYKSKPNKPKFGQRWKEHFGITPKLEATEPPIWIHAVSVGESIAAIPLIKALKKKNPTQPILVTTTTSTGAEQIAKLGDLVEHRYMPIDFSFAVKGFLKAIHPKQMLIIETELWPNTLNVVHNAGIPIIVVNARLSEKSCKNYAKVQPLFNLLAPCLDKVLCQTESDAERFERLGVEKNKLFVTGSIKFDIQISDTVREQGKALRNELGRDRPVWIAASTHKGEDEQVLEAHKQVLESHPDALLILVPRHPERFDNVFELCQKLDFETARRTSQEAVTTSTQVYLGDTMGEMLTLIGAADVCFMGGSLIGDKVGGHNVLEPAALGVPVITGPSYYNFELIVSTLLKKEIINIIDHKQALSESIIILLSSNHNIKNINKDLKYFMSRQVGVIERTTSILIDDR</sequence>
<keyword evidence="12" id="KW-1003">Cell membrane</keyword>
<reference evidence="14 15" key="1">
    <citation type="submission" date="2013-09" db="EMBL/GenBank/DDBJ databases">
        <title>Whole genome shotgun sequence of Vibrio azureus NBRC 104587.</title>
        <authorList>
            <person name="Isaki S."/>
            <person name="Hosoyama A."/>
            <person name="Numata M."/>
            <person name="Hashimoto M."/>
            <person name="Hosoyama Y."/>
            <person name="Tsuchikane K."/>
            <person name="Noguchi M."/>
            <person name="Hirakata S."/>
            <person name="Ichikawa N."/>
            <person name="Ohji S."/>
            <person name="Yamazoe A."/>
            <person name="Fujita N."/>
        </authorList>
    </citation>
    <scope>NUCLEOTIDE SEQUENCE [LARGE SCALE GENOMIC DNA]</scope>
    <source>
        <strain evidence="14 15">NBRC 104587</strain>
    </source>
</reference>